<dbReference type="PROSITE" id="PS50095">
    <property type="entry name" value="PLAT"/>
    <property type="match status" value="1"/>
</dbReference>
<gene>
    <name evidence="4" type="ORF">NEMVEDRAFT_v1g87961</name>
</gene>
<feature type="non-terminal residue" evidence="4">
    <location>
        <position position="1"/>
    </location>
</feature>
<keyword evidence="2" id="KW-1133">Transmembrane helix</keyword>
<protein>
    <recommendedName>
        <fullName evidence="3">PLAT domain-containing protein</fullName>
    </recommendedName>
</protein>
<keyword evidence="2" id="KW-0812">Transmembrane</keyword>
<dbReference type="Proteomes" id="UP000001593">
    <property type="component" value="Unassembled WGS sequence"/>
</dbReference>
<proteinExistence type="predicted"/>
<dbReference type="SUPFAM" id="SSF49723">
    <property type="entry name" value="Lipase/lipooxygenase domain (PLAT/LH2 domain)"/>
    <property type="match status" value="1"/>
</dbReference>
<feature type="domain" description="PLAT" evidence="3">
    <location>
        <begin position="100"/>
        <end position="220"/>
    </location>
</feature>
<evidence type="ECO:0000313" key="5">
    <source>
        <dbReference type="Proteomes" id="UP000001593"/>
    </source>
</evidence>
<dbReference type="AlphaFoldDB" id="A7RNS6"/>
<dbReference type="PANTHER" id="PTHR10877">
    <property type="entry name" value="POLYCYSTIN FAMILY MEMBER"/>
    <property type="match status" value="1"/>
</dbReference>
<reference evidence="4 5" key="1">
    <citation type="journal article" date="2007" name="Science">
        <title>Sea anemone genome reveals ancestral eumetazoan gene repertoire and genomic organization.</title>
        <authorList>
            <person name="Putnam N.H."/>
            <person name="Srivastava M."/>
            <person name="Hellsten U."/>
            <person name="Dirks B."/>
            <person name="Chapman J."/>
            <person name="Salamov A."/>
            <person name="Terry A."/>
            <person name="Shapiro H."/>
            <person name="Lindquist E."/>
            <person name="Kapitonov V.V."/>
            <person name="Jurka J."/>
            <person name="Genikhovich G."/>
            <person name="Grigoriev I.V."/>
            <person name="Lucas S.M."/>
            <person name="Steele R.E."/>
            <person name="Finnerty J.R."/>
            <person name="Technau U."/>
            <person name="Martindale M.Q."/>
            <person name="Rokhsar D.S."/>
        </authorList>
    </citation>
    <scope>NUCLEOTIDE SEQUENCE [LARGE SCALE GENOMIC DNA]</scope>
    <source>
        <strain evidence="5">CH2 X CH6</strain>
    </source>
</reference>
<dbReference type="STRING" id="45351.A7RNS6"/>
<dbReference type="Gene3D" id="2.60.60.20">
    <property type="entry name" value="PLAT/LH2 domain"/>
    <property type="match status" value="1"/>
</dbReference>
<dbReference type="Pfam" id="PF01477">
    <property type="entry name" value="PLAT"/>
    <property type="match status" value="1"/>
</dbReference>
<dbReference type="EMBL" id="DS469523">
    <property type="protein sequence ID" value="EDO46983.1"/>
    <property type="molecule type" value="Genomic_DNA"/>
</dbReference>
<dbReference type="InterPro" id="IPR001024">
    <property type="entry name" value="PLAT/LH2_dom"/>
</dbReference>
<sequence>MLCFLSLQPHTNSTPELLVCMCNHLTSFGAGVMVAPNPIDFDQVFANFANITATGNFSVLFTVCGLFLLYIIAIILARRADKRDKKMVCVSPVPTSKSGYSYQVSVYTGTFRGSGTTAKASLIISGDHHDSPIIPLTDASGNSEEVLSRGNVAQFIVNTPVCLGPINYIHIWHNNAGDDPSWFLRQVVIEDVQTMKKMFFLLSDWLALDKGEGIVEKIIYTATQKEMGKFKNLFYTHTSKSFSDKHLWISVVLRSPLSPFTRVQRVTCCLSLCLCAMLANAMFYQIDGGSDNEITIGPITLSLRQIMVGAQSSLVIIPLNVLIIFIFRKVRPKKKDEDKTRKCN</sequence>
<feature type="transmembrane region" description="Helical" evidence="2">
    <location>
        <begin position="57"/>
        <end position="77"/>
    </location>
</feature>
<dbReference type="InParanoid" id="A7RNS6"/>
<organism evidence="4 5">
    <name type="scientific">Nematostella vectensis</name>
    <name type="common">Starlet sea anemone</name>
    <dbReference type="NCBI Taxonomy" id="45351"/>
    <lineage>
        <taxon>Eukaryota</taxon>
        <taxon>Metazoa</taxon>
        <taxon>Cnidaria</taxon>
        <taxon>Anthozoa</taxon>
        <taxon>Hexacorallia</taxon>
        <taxon>Actiniaria</taxon>
        <taxon>Edwardsiidae</taxon>
        <taxon>Nematostella</taxon>
    </lineage>
</organism>
<dbReference type="OMA" id="WRITPEM"/>
<feature type="transmembrane region" description="Helical" evidence="2">
    <location>
        <begin position="306"/>
        <end position="327"/>
    </location>
</feature>
<comment type="caution">
    <text evidence="1">Lacks conserved residue(s) required for the propagation of feature annotation.</text>
</comment>
<feature type="transmembrane region" description="Helical" evidence="2">
    <location>
        <begin position="266"/>
        <end position="286"/>
    </location>
</feature>
<keyword evidence="5" id="KW-1185">Reference proteome</keyword>
<dbReference type="PANTHER" id="PTHR10877:SF150">
    <property type="entry name" value="REJ DOMAIN-CONTAINING PROTEIN"/>
    <property type="match status" value="1"/>
</dbReference>
<dbReference type="InterPro" id="IPR036392">
    <property type="entry name" value="PLAT/LH2_dom_sf"/>
</dbReference>
<dbReference type="eggNOG" id="KOG3599">
    <property type="taxonomic scope" value="Eukaryota"/>
</dbReference>
<dbReference type="SMART" id="SM00308">
    <property type="entry name" value="LH2"/>
    <property type="match status" value="1"/>
</dbReference>
<dbReference type="HOGENOM" id="CLU_009624_1_0_1"/>
<accession>A7RNS6</accession>
<evidence type="ECO:0000256" key="1">
    <source>
        <dbReference type="PROSITE-ProRule" id="PRU00152"/>
    </source>
</evidence>
<evidence type="ECO:0000256" key="2">
    <source>
        <dbReference type="SAM" id="Phobius"/>
    </source>
</evidence>
<dbReference type="PhylomeDB" id="A7RNS6"/>
<keyword evidence="2" id="KW-0472">Membrane</keyword>
<evidence type="ECO:0000313" key="4">
    <source>
        <dbReference type="EMBL" id="EDO46983.1"/>
    </source>
</evidence>
<evidence type="ECO:0000259" key="3">
    <source>
        <dbReference type="PROSITE" id="PS50095"/>
    </source>
</evidence>
<name>A7RNS6_NEMVE</name>
<dbReference type="InterPro" id="IPR051223">
    <property type="entry name" value="Polycystin"/>
</dbReference>